<dbReference type="InterPro" id="IPR002104">
    <property type="entry name" value="Integrase_catalytic"/>
</dbReference>
<evidence type="ECO:0000259" key="4">
    <source>
        <dbReference type="PROSITE" id="PS51898"/>
    </source>
</evidence>
<comment type="similarity">
    <text evidence="1">Belongs to the 'phage' integrase family.</text>
</comment>
<keyword evidence="2" id="KW-0238">DNA-binding</keyword>
<gene>
    <name evidence="5" type="primary">xerC</name>
    <name evidence="5" type="ORF">GCM10012280_32010</name>
</gene>
<dbReference type="GO" id="GO:0003677">
    <property type="term" value="F:DNA binding"/>
    <property type="evidence" value="ECO:0007669"/>
    <property type="project" value="UniProtKB-KW"/>
</dbReference>
<evidence type="ECO:0000313" key="5">
    <source>
        <dbReference type="EMBL" id="GGO89264.1"/>
    </source>
</evidence>
<evidence type="ECO:0000313" key="6">
    <source>
        <dbReference type="Proteomes" id="UP000641932"/>
    </source>
</evidence>
<proteinExistence type="inferred from homology"/>
<dbReference type="CDD" id="cd00397">
    <property type="entry name" value="DNA_BRE_C"/>
    <property type="match status" value="1"/>
</dbReference>
<dbReference type="PROSITE" id="PS51898">
    <property type="entry name" value="TYR_RECOMBINASE"/>
    <property type="match status" value="1"/>
</dbReference>
<dbReference type="Proteomes" id="UP000641932">
    <property type="component" value="Unassembled WGS sequence"/>
</dbReference>
<evidence type="ECO:0000256" key="2">
    <source>
        <dbReference type="ARBA" id="ARBA00023125"/>
    </source>
</evidence>
<dbReference type="PANTHER" id="PTHR30349">
    <property type="entry name" value="PHAGE INTEGRASE-RELATED"/>
    <property type="match status" value="1"/>
</dbReference>
<dbReference type="GO" id="GO:0015074">
    <property type="term" value="P:DNA integration"/>
    <property type="evidence" value="ECO:0007669"/>
    <property type="project" value="InterPro"/>
</dbReference>
<feature type="domain" description="Tyr recombinase" evidence="4">
    <location>
        <begin position="165"/>
        <end position="358"/>
    </location>
</feature>
<dbReference type="EMBL" id="BMMS01000012">
    <property type="protein sequence ID" value="GGO89264.1"/>
    <property type="molecule type" value="Genomic_DNA"/>
</dbReference>
<dbReference type="GO" id="GO:0006310">
    <property type="term" value="P:DNA recombination"/>
    <property type="evidence" value="ECO:0007669"/>
    <property type="project" value="UniProtKB-KW"/>
</dbReference>
<dbReference type="InterPro" id="IPR013762">
    <property type="entry name" value="Integrase-like_cat_sf"/>
</dbReference>
<reference evidence="5" key="2">
    <citation type="submission" date="2020-09" db="EMBL/GenBank/DDBJ databases">
        <authorList>
            <person name="Sun Q."/>
            <person name="Zhou Y."/>
        </authorList>
    </citation>
    <scope>NUCLEOTIDE SEQUENCE</scope>
    <source>
        <strain evidence="5">CGMCC 4.7201</strain>
    </source>
</reference>
<keyword evidence="3" id="KW-0233">DNA recombination</keyword>
<keyword evidence="6" id="KW-1185">Reference proteome</keyword>
<comment type="caution">
    <text evidence="5">The sequence shown here is derived from an EMBL/GenBank/DDBJ whole genome shotgun (WGS) entry which is preliminary data.</text>
</comment>
<protein>
    <submittedName>
        <fullName evidence="5">Tyrosine recombinase XerC</fullName>
    </submittedName>
</protein>
<dbReference type="InterPro" id="IPR011010">
    <property type="entry name" value="DNA_brk_join_enz"/>
</dbReference>
<name>A0A917ZQ28_9ACTN</name>
<reference evidence="5" key="1">
    <citation type="journal article" date="2014" name="Int. J. Syst. Evol. Microbiol.">
        <title>Complete genome sequence of Corynebacterium casei LMG S-19264T (=DSM 44701T), isolated from a smear-ripened cheese.</title>
        <authorList>
            <consortium name="US DOE Joint Genome Institute (JGI-PGF)"/>
            <person name="Walter F."/>
            <person name="Albersmeier A."/>
            <person name="Kalinowski J."/>
            <person name="Ruckert C."/>
        </authorList>
    </citation>
    <scope>NUCLEOTIDE SEQUENCE</scope>
    <source>
        <strain evidence="5">CGMCC 4.7201</strain>
    </source>
</reference>
<dbReference type="Pfam" id="PF00589">
    <property type="entry name" value="Phage_integrase"/>
    <property type="match status" value="1"/>
</dbReference>
<dbReference type="AlphaFoldDB" id="A0A917ZQ28"/>
<sequence>MAARKTHKNPLRTRTVARRGELPADASVLALSTEVETDADYRAQVLAEWVMYLQTTTNRRGRPYQGRTIDAYRFAVVALDRWMSEQGIAGDFTACDAQLLNRFFRWYYAKHDLPKSLDGRGGYTGGTNTQQRNLRLFFVWLEQEYDHPNPYLHASFQRFAAPELGKPRTLSQDFVRDVLAATGGGSPRVRDFESVRDHAMIRVLTEGLRAEELLNLQVDDLHLSEGVLIVVPLKGGRNSKDGRVIPIQPRTVAALHRYLRLRTKHNKHAEPWLWLGARSHRPMQYMGVYRMVKRRTEEAGHDPALVTPHSFCHTWTDDLLSAGVSGEDVMAIRGWKSHRMLLRYGADQASSRAVKSVSVFSAAAPGRGWLR</sequence>
<dbReference type="RefSeq" id="WP_229698460.1">
    <property type="nucleotide sequence ID" value="NZ_BMMS01000012.1"/>
</dbReference>
<dbReference type="PANTHER" id="PTHR30349:SF41">
    <property type="entry name" value="INTEGRASE_RECOMBINASE PROTEIN MJ0367-RELATED"/>
    <property type="match status" value="1"/>
</dbReference>
<accession>A0A917ZQ28</accession>
<organism evidence="5 6">
    <name type="scientific">Wenjunlia tyrosinilytica</name>
    <dbReference type="NCBI Taxonomy" id="1544741"/>
    <lineage>
        <taxon>Bacteria</taxon>
        <taxon>Bacillati</taxon>
        <taxon>Actinomycetota</taxon>
        <taxon>Actinomycetes</taxon>
        <taxon>Kitasatosporales</taxon>
        <taxon>Streptomycetaceae</taxon>
        <taxon>Wenjunlia</taxon>
    </lineage>
</organism>
<dbReference type="InterPro" id="IPR050090">
    <property type="entry name" value="Tyrosine_recombinase_XerCD"/>
</dbReference>
<evidence type="ECO:0000256" key="1">
    <source>
        <dbReference type="ARBA" id="ARBA00008857"/>
    </source>
</evidence>
<dbReference type="SUPFAM" id="SSF56349">
    <property type="entry name" value="DNA breaking-rejoining enzymes"/>
    <property type="match status" value="1"/>
</dbReference>
<evidence type="ECO:0000256" key="3">
    <source>
        <dbReference type="ARBA" id="ARBA00023172"/>
    </source>
</evidence>
<dbReference type="Gene3D" id="1.10.443.10">
    <property type="entry name" value="Intergrase catalytic core"/>
    <property type="match status" value="1"/>
</dbReference>